<dbReference type="SUPFAM" id="SSF52540">
    <property type="entry name" value="P-loop containing nucleoside triphosphate hydrolases"/>
    <property type="match status" value="1"/>
</dbReference>
<comment type="caution">
    <text evidence="2">The sequence shown here is derived from an EMBL/GenBank/DDBJ whole genome shotgun (WGS) entry which is preliminary data.</text>
</comment>
<sequence>LEPAFLDEITTDTFRMLNRLSPCEFESFPGTEPRTKELEELLMFDNNECVRTIGVLGMAGIGKTLVADIVYKRNCQQFDGYHFVDDVDQELKWHQLRDLQEKLHRKLLDLDHIDVRAYGAWEKYVRNKKLFIVLDNVTHEEQIKVLIGGIVYRSGTRIVIVTRDKKLLENKVDATYVVPRLNDREAMELFCLKAFPDDLSPPKEFVDLSNKFVDYTKGHPAALTSLGSGLCGNNKPDWEDKWNVLQETPDDEIQKVLKKSYEKLTGEQKSIFLDIACFFRSEKKDFVLSILKSFCINAAAVLRQLEDKCLQNGWRT</sequence>
<dbReference type="AlphaFoldDB" id="A0A8S9L3V6"/>
<dbReference type="PANTHER" id="PTHR11017:SF552">
    <property type="entry name" value="DISEASE RESISTANCE PROTEIN RPP2B"/>
    <property type="match status" value="1"/>
</dbReference>
<dbReference type="PRINTS" id="PR00364">
    <property type="entry name" value="DISEASERSIST"/>
</dbReference>
<feature type="domain" description="NB-ARC" evidence="1">
    <location>
        <begin position="38"/>
        <end position="199"/>
    </location>
</feature>
<dbReference type="GO" id="GO:0006952">
    <property type="term" value="P:defense response"/>
    <property type="evidence" value="ECO:0007669"/>
    <property type="project" value="InterPro"/>
</dbReference>
<reference evidence="2" key="1">
    <citation type="submission" date="2019-12" db="EMBL/GenBank/DDBJ databases">
        <title>Genome sequencing and annotation of Brassica cretica.</title>
        <authorList>
            <person name="Studholme D.J."/>
            <person name="Sarris P.F."/>
        </authorList>
    </citation>
    <scope>NUCLEOTIDE SEQUENCE</scope>
    <source>
        <strain evidence="2">PFS-102/07</strain>
        <tissue evidence="2">Leaf</tissue>
    </source>
</reference>
<gene>
    <name evidence="2" type="ORF">F2Q70_00024647</name>
</gene>
<dbReference type="InterPro" id="IPR042197">
    <property type="entry name" value="Apaf_helical"/>
</dbReference>
<evidence type="ECO:0000313" key="2">
    <source>
        <dbReference type="EMBL" id="KAF2601964.1"/>
    </source>
</evidence>
<dbReference type="Gene3D" id="3.40.50.300">
    <property type="entry name" value="P-loop containing nucleotide triphosphate hydrolases"/>
    <property type="match status" value="1"/>
</dbReference>
<evidence type="ECO:0000259" key="1">
    <source>
        <dbReference type="Pfam" id="PF00931"/>
    </source>
</evidence>
<accession>A0A8S9L3V6</accession>
<dbReference type="InterPro" id="IPR027417">
    <property type="entry name" value="P-loop_NTPase"/>
</dbReference>
<dbReference type="Gene3D" id="1.10.8.430">
    <property type="entry name" value="Helical domain of apoptotic protease-activating factors"/>
    <property type="match status" value="1"/>
</dbReference>
<dbReference type="InterPro" id="IPR044974">
    <property type="entry name" value="Disease_R_plants"/>
</dbReference>
<dbReference type="GO" id="GO:0043531">
    <property type="term" value="F:ADP binding"/>
    <property type="evidence" value="ECO:0007669"/>
    <property type="project" value="InterPro"/>
</dbReference>
<proteinExistence type="predicted"/>
<dbReference type="EMBL" id="QGKY02000094">
    <property type="protein sequence ID" value="KAF2601964.1"/>
    <property type="molecule type" value="Genomic_DNA"/>
</dbReference>
<protein>
    <recommendedName>
        <fullName evidence="1">NB-ARC domain-containing protein</fullName>
    </recommendedName>
</protein>
<feature type="non-terminal residue" evidence="2">
    <location>
        <position position="1"/>
    </location>
</feature>
<organism evidence="2">
    <name type="scientific">Brassica cretica</name>
    <name type="common">Mustard</name>
    <dbReference type="NCBI Taxonomy" id="69181"/>
    <lineage>
        <taxon>Eukaryota</taxon>
        <taxon>Viridiplantae</taxon>
        <taxon>Streptophyta</taxon>
        <taxon>Embryophyta</taxon>
        <taxon>Tracheophyta</taxon>
        <taxon>Spermatophyta</taxon>
        <taxon>Magnoliopsida</taxon>
        <taxon>eudicotyledons</taxon>
        <taxon>Gunneridae</taxon>
        <taxon>Pentapetalae</taxon>
        <taxon>rosids</taxon>
        <taxon>malvids</taxon>
        <taxon>Brassicales</taxon>
        <taxon>Brassicaceae</taxon>
        <taxon>Brassiceae</taxon>
        <taxon>Brassica</taxon>
    </lineage>
</organism>
<dbReference type="PANTHER" id="PTHR11017">
    <property type="entry name" value="LEUCINE-RICH REPEAT-CONTAINING PROTEIN"/>
    <property type="match status" value="1"/>
</dbReference>
<dbReference type="Pfam" id="PF00931">
    <property type="entry name" value="NB-ARC"/>
    <property type="match status" value="1"/>
</dbReference>
<name>A0A8S9L3V6_BRACR</name>
<dbReference type="InterPro" id="IPR002182">
    <property type="entry name" value="NB-ARC"/>
</dbReference>